<keyword evidence="2" id="KW-1185">Reference proteome</keyword>
<organism evidence="1 2">
    <name type="scientific">Persea americana</name>
    <name type="common">Avocado</name>
    <dbReference type="NCBI Taxonomy" id="3435"/>
    <lineage>
        <taxon>Eukaryota</taxon>
        <taxon>Viridiplantae</taxon>
        <taxon>Streptophyta</taxon>
        <taxon>Embryophyta</taxon>
        <taxon>Tracheophyta</taxon>
        <taxon>Spermatophyta</taxon>
        <taxon>Magnoliopsida</taxon>
        <taxon>Magnoliidae</taxon>
        <taxon>Laurales</taxon>
        <taxon>Lauraceae</taxon>
        <taxon>Persea</taxon>
    </lineage>
</organism>
<proteinExistence type="predicted"/>
<protein>
    <submittedName>
        <fullName evidence="1">Uncharacterized protein</fullName>
    </submittedName>
</protein>
<gene>
    <name evidence="1" type="ORF">MRB53_007926</name>
</gene>
<reference evidence="1 2" key="1">
    <citation type="journal article" date="2022" name="Hortic Res">
        <title>A haplotype resolved chromosomal level avocado genome allows analysis of novel avocado genes.</title>
        <authorList>
            <person name="Nath O."/>
            <person name="Fletcher S.J."/>
            <person name="Hayward A."/>
            <person name="Shaw L.M."/>
            <person name="Masouleh A.K."/>
            <person name="Furtado A."/>
            <person name="Henry R.J."/>
            <person name="Mitter N."/>
        </authorList>
    </citation>
    <scope>NUCLEOTIDE SEQUENCE [LARGE SCALE GENOMIC DNA]</scope>
    <source>
        <strain evidence="2">cv. Hass</strain>
    </source>
</reference>
<evidence type="ECO:0000313" key="1">
    <source>
        <dbReference type="EMBL" id="KAJ8646178.1"/>
    </source>
</evidence>
<accession>A0ACC2MKM8</accession>
<comment type="caution">
    <text evidence="1">The sequence shown here is derived from an EMBL/GenBank/DDBJ whole genome shotgun (WGS) entry which is preliminary data.</text>
</comment>
<dbReference type="Proteomes" id="UP001234297">
    <property type="component" value="Chromosome 2"/>
</dbReference>
<evidence type="ECO:0000313" key="2">
    <source>
        <dbReference type="Proteomes" id="UP001234297"/>
    </source>
</evidence>
<sequence>MGSSDLKVGPPASLPGNGMEMTVPFLSFQGLGKLKKEAKGITCIWVGCTALQRILGQVWRCFLSVCKTLDTQHVSALDDRTPLSIQNQPVVQPPRGGIKRFYVSQSSSTSS</sequence>
<dbReference type="EMBL" id="CM056810">
    <property type="protein sequence ID" value="KAJ8646178.1"/>
    <property type="molecule type" value="Genomic_DNA"/>
</dbReference>
<name>A0ACC2MKM8_PERAE</name>